<protein>
    <submittedName>
        <fullName evidence="2">Uncharacterized protein</fullName>
    </submittedName>
</protein>
<gene>
    <name evidence="2" type="ORF">CRYO30217_03393</name>
</gene>
<evidence type="ECO:0000313" key="2">
    <source>
        <dbReference type="EMBL" id="CAG5087121.1"/>
    </source>
</evidence>
<dbReference type="EMBL" id="OU015584">
    <property type="protein sequence ID" value="CAG5087121.1"/>
    <property type="molecule type" value="Genomic_DNA"/>
</dbReference>
<sequence length="362" mass="41114">MTTSSVFKMVKLLSILLCFFLFSCNAQQAHQLTTLSEEVKETSGLLIWEGAFYTFNDSGGEPELYQLDTLSGEVLRTLPVKGAKNKDWEAITTDGKYIYIGDIGNNMGGRKDLVIYKCPIEGLKSGALNAEEIEISYEDQDDFKHKGHDHEFDGEGLFVRNDKLYLISKNWEKDESKIYEVPTKPGEYELEEEEKIDVFGKVTDAFFSEKHNSLFLIGYGKFPFITYLKDFDGNHASLEVTLPVTSPNGFQTEGISVSGGRIYYTSEQVDIFEAELARYFVSDFAQLIKVYLKGSTIKVSAQVKMKEIIIEKKKGKNLLELEDLNARSKSIPVWSFDDEDEVYVKIKLENGAECRQRISLKD</sequence>
<dbReference type="Proteomes" id="UP000683507">
    <property type="component" value="Chromosome"/>
</dbReference>
<evidence type="ECO:0000313" key="3">
    <source>
        <dbReference type="Proteomes" id="UP000683507"/>
    </source>
</evidence>
<name>A0A916JQE6_9FLAO</name>
<accession>A0A916JQE6</accession>
<evidence type="ECO:0000256" key="1">
    <source>
        <dbReference type="SAM" id="SignalP"/>
    </source>
</evidence>
<dbReference type="SUPFAM" id="SSF82171">
    <property type="entry name" value="DPP6 N-terminal domain-like"/>
    <property type="match status" value="1"/>
</dbReference>
<keyword evidence="1" id="KW-0732">Signal</keyword>
<dbReference type="KEGG" id="ptan:CRYO30217_03393"/>
<keyword evidence="3" id="KW-1185">Reference proteome</keyword>
<reference evidence="2" key="1">
    <citation type="submission" date="2021-04" db="EMBL/GenBank/DDBJ databases">
        <authorList>
            <person name="Rodrigo-Torres L."/>
            <person name="Arahal R. D."/>
            <person name="Lucena T."/>
        </authorList>
    </citation>
    <scope>NUCLEOTIDE SEQUENCE</scope>
    <source>
        <strain evidence="2">AS29M-1</strain>
    </source>
</reference>
<proteinExistence type="predicted"/>
<organism evidence="2 3">
    <name type="scientific">Parvicella tangerina</name>
    <dbReference type="NCBI Taxonomy" id="2829795"/>
    <lineage>
        <taxon>Bacteria</taxon>
        <taxon>Pseudomonadati</taxon>
        <taxon>Bacteroidota</taxon>
        <taxon>Flavobacteriia</taxon>
        <taxon>Flavobacteriales</taxon>
        <taxon>Parvicellaceae</taxon>
        <taxon>Parvicella</taxon>
    </lineage>
</organism>
<dbReference type="AlphaFoldDB" id="A0A916JQE6"/>
<feature type="chain" id="PRO_5036835637" evidence="1">
    <location>
        <begin position="29"/>
        <end position="362"/>
    </location>
</feature>
<feature type="signal peptide" evidence="1">
    <location>
        <begin position="1"/>
        <end position="28"/>
    </location>
</feature>